<dbReference type="AlphaFoldDB" id="A0AAU7NXZ7"/>
<organism evidence="2 3">
    <name type="scientific">Methylomarinum roseum</name>
    <dbReference type="NCBI Taxonomy" id="3067653"/>
    <lineage>
        <taxon>Bacteria</taxon>
        <taxon>Pseudomonadati</taxon>
        <taxon>Pseudomonadota</taxon>
        <taxon>Gammaproteobacteria</taxon>
        <taxon>Methylococcales</taxon>
        <taxon>Methylococcaceae</taxon>
        <taxon>Methylomarinum</taxon>
    </lineage>
</organism>
<evidence type="ECO:0000313" key="2">
    <source>
        <dbReference type="EMBL" id="XBS21441.1"/>
    </source>
</evidence>
<reference evidence="2 3" key="1">
    <citation type="journal article" date="2024" name="Microbiology">
        <title>Methylomarinum rosea sp. nov., a novel halophilic methanotrophic bacterium from the hypersaline Lake Elton.</title>
        <authorList>
            <person name="Suleimanov R.Z."/>
            <person name="Oshkin I.Y."/>
            <person name="Danilova O.V."/>
            <person name="Suzina N.E."/>
            <person name="Dedysh S.N."/>
        </authorList>
    </citation>
    <scope>NUCLEOTIDE SEQUENCE [LARGE SCALE GENOMIC DNA]</scope>
    <source>
        <strain evidence="2 3">Ch1-1</strain>
    </source>
</reference>
<dbReference type="Pfam" id="PF08668">
    <property type="entry name" value="HDOD"/>
    <property type="match status" value="1"/>
</dbReference>
<dbReference type="EMBL" id="CP157743">
    <property type="protein sequence ID" value="XBS21441.1"/>
    <property type="molecule type" value="Genomic_DNA"/>
</dbReference>
<dbReference type="CDD" id="cd00038">
    <property type="entry name" value="CAP_ED"/>
    <property type="match status" value="1"/>
</dbReference>
<dbReference type="PROSITE" id="PS51833">
    <property type="entry name" value="HDOD"/>
    <property type="match status" value="1"/>
</dbReference>
<dbReference type="KEGG" id="mech:Q9L42_004765"/>
<gene>
    <name evidence="2" type="ORF">Q9L42_004765</name>
</gene>
<dbReference type="SUPFAM" id="SSF51206">
    <property type="entry name" value="cAMP-binding domain-like"/>
    <property type="match status" value="1"/>
</dbReference>
<dbReference type="Gene3D" id="2.60.120.10">
    <property type="entry name" value="Jelly Rolls"/>
    <property type="match status" value="1"/>
</dbReference>
<name>A0AAU7NXZ7_9GAMM</name>
<dbReference type="InterPro" id="IPR018490">
    <property type="entry name" value="cNMP-bd_dom_sf"/>
</dbReference>
<dbReference type="InterPro" id="IPR052340">
    <property type="entry name" value="RNase_Y/CdgJ"/>
</dbReference>
<dbReference type="Proteomes" id="UP001225378">
    <property type="component" value="Chromosome"/>
</dbReference>
<dbReference type="InterPro" id="IPR014710">
    <property type="entry name" value="RmlC-like_jellyroll"/>
</dbReference>
<feature type="domain" description="HDOD" evidence="1">
    <location>
        <begin position="178"/>
        <end position="364"/>
    </location>
</feature>
<evidence type="ECO:0000259" key="1">
    <source>
        <dbReference type="PROSITE" id="PS51833"/>
    </source>
</evidence>
<protein>
    <submittedName>
        <fullName evidence="2">HDOD domain-containing protein</fullName>
    </submittedName>
</protein>
<dbReference type="PANTHER" id="PTHR33525:SF3">
    <property type="entry name" value="RIBONUCLEASE Y"/>
    <property type="match status" value="1"/>
</dbReference>
<dbReference type="InterPro" id="IPR000595">
    <property type="entry name" value="cNMP-bd_dom"/>
</dbReference>
<proteinExistence type="predicted"/>
<accession>A0AAU7NXZ7</accession>
<dbReference type="Gene3D" id="1.10.3210.10">
    <property type="entry name" value="Hypothetical protein af1432"/>
    <property type="match status" value="1"/>
</dbReference>
<dbReference type="RefSeq" id="WP_305909568.1">
    <property type="nucleotide sequence ID" value="NZ_CP157743.1"/>
</dbReference>
<keyword evidence="3" id="KW-1185">Reference proteome</keyword>
<evidence type="ECO:0000313" key="3">
    <source>
        <dbReference type="Proteomes" id="UP001225378"/>
    </source>
</evidence>
<sequence>MKFFDSIKQRFDNLLIDQQPSRADSNAQTINERTPYQGPITFLKQLVPIGQLDEQQLSELRIFKISYEPGAIIFNRGESTESLLYLLSGVVHLETAGRQGLDIAAGTFEALHPLSSGEYRNVTAICKKQAEVISIPKLAMDLYRQRYNINPKRLLDLPESYQDNALLNKFIAADNLVMPALPDVAIKLREAMRKDIGIADVAKIVMLDPAISAKLIQVANSPFYRSVSPITTCHNAINRIGLLSTKNIVTSISLRSLYKNKRNELNILARNYWKQSIRISALSYTLAKLTDCRDPEEALLAGLITNIGIVPFLKFADNQADDVYSLEEVHSALPFVTGALSALILDKWHFPDDMKNIPLETQNWFLPGDDTQTSLADIVLLAKYHRHIGAESMAKLPPITSLPSYAHIKHAELTPDKSLKILHDAKQQINEAMQFFSA</sequence>
<dbReference type="Pfam" id="PF00027">
    <property type="entry name" value="cNMP_binding"/>
    <property type="match status" value="1"/>
</dbReference>
<dbReference type="PANTHER" id="PTHR33525">
    <property type="match status" value="1"/>
</dbReference>
<dbReference type="SUPFAM" id="SSF109604">
    <property type="entry name" value="HD-domain/PDEase-like"/>
    <property type="match status" value="1"/>
</dbReference>
<dbReference type="InterPro" id="IPR013976">
    <property type="entry name" value="HDOD"/>
</dbReference>